<sequence length="322" mass="35134">MRFKATFSEKGLLVLDKGFLPMFEKFGKTLQVLLGEEEVHFVQSPLNTDGPHVVSRFATSVLFDAHQYKCQSKHCNLIAFTVDAALLLRVLRSAGANNADTLEVRLTQRSMQGAPTPDTSAPPPPPKPFLTFTGRGDTLSMVQDVPISRPLTASEIDRLVATKDVDRMCPYYVDLQPCVPMLHSMVDRMKGVADAIGLATCLNGDVHVGVSAINTVMGTQVRELAVYGAPAPAALAPDRSAPADQQLQDALHAGEAIEVHVQQKHLLRMLAAAQLTTPSQMLCGIAESRAYVHVMYVFKDPSSDDRFDDSVHLSFRLPVKDV</sequence>
<reference evidence="5" key="1">
    <citation type="submission" date="2021-01" db="EMBL/GenBank/DDBJ databases">
        <authorList>
            <person name="Corre E."/>
            <person name="Pelletier E."/>
            <person name="Niang G."/>
            <person name="Scheremetjew M."/>
            <person name="Finn R."/>
            <person name="Kale V."/>
            <person name="Holt S."/>
            <person name="Cochrane G."/>
            <person name="Meng A."/>
            <person name="Brown T."/>
            <person name="Cohen L."/>
        </authorList>
    </citation>
    <scope>NUCLEOTIDE SEQUENCE</scope>
    <source>
        <strain evidence="5">CCMP219</strain>
    </source>
</reference>
<evidence type="ECO:0000256" key="3">
    <source>
        <dbReference type="ARBA" id="ARBA00023242"/>
    </source>
</evidence>
<dbReference type="InterPro" id="IPR016580">
    <property type="entry name" value="HUS1"/>
</dbReference>
<dbReference type="Pfam" id="PF04005">
    <property type="entry name" value="Hus1"/>
    <property type="match status" value="1"/>
</dbReference>
<dbReference type="GO" id="GO:0033314">
    <property type="term" value="P:mitotic DNA replication checkpoint signaling"/>
    <property type="evidence" value="ECO:0007669"/>
    <property type="project" value="TreeGrafter"/>
</dbReference>
<dbReference type="Gene3D" id="3.70.10.10">
    <property type="match status" value="1"/>
</dbReference>
<dbReference type="EMBL" id="HBEC01014054">
    <property type="protein sequence ID" value="CAD8286439.1"/>
    <property type="molecule type" value="Transcribed_RNA"/>
</dbReference>
<keyword evidence="3" id="KW-0539">Nucleus</keyword>
<dbReference type="GO" id="GO:0005730">
    <property type="term" value="C:nucleolus"/>
    <property type="evidence" value="ECO:0007669"/>
    <property type="project" value="InterPro"/>
</dbReference>
<dbReference type="PANTHER" id="PTHR12900">
    <property type="entry name" value="MITOTIC AND DNA DAMAGE CHECKPOINT PROTEIN HUS1"/>
    <property type="match status" value="1"/>
</dbReference>
<dbReference type="GO" id="GO:0030896">
    <property type="term" value="C:checkpoint clamp complex"/>
    <property type="evidence" value="ECO:0007669"/>
    <property type="project" value="InterPro"/>
</dbReference>
<dbReference type="GO" id="GO:0031573">
    <property type="term" value="P:mitotic intra-S DNA damage checkpoint signaling"/>
    <property type="evidence" value="ECO:0007669"/>
    <property type="project" value="TreeGrafter"/>
</dbReference>
<dbReference type="GO" id="GO:0000723">
    <property type="term" value="P:telomere maintenance"/>
    <property type="evidence" value="ECO:0007669"/>
    <property type="project" value="TreeGrafter"/>
</dbReference>
<dbReference type="GO" id="GO:0044778">
    <property type="term" value="P:meiotic DNA integrity checkpoint signaling"/>
    <property type="evidence" value="ECO:0007669"/>
    <property type="project" value="TreeGrafter"/>
</dbReference>
<dbReference type="AlphaFoldDB" id="A0A7R9V7I2"/>
<protein>
    <recommendedName>
        <fullName evidence="4">Checkpoint protein</fullName>
    </recommendedName>
</protein>
<gene>
    <name evidence="5" type="ORF">CEUR00632_LOCUS6477</name>
</gene>
<evidence type="ECO:0000256" key="2">
    <source>
        <dbReference type="ARBA" id="ARBA00005563"/>
    </source>
</evidence>
<accession>A0A7R9V7I2</accession>
<evidence type="ECO:0000313" key="5">
    <source>
        <dbReference type="EMBL" id="CAD8286439.1"/>
    </source>
</evidence>
<evidence type="ECO:0000256" key="4">
    <source>
        <dbReference type="PIRNR" id="PIRNR011312"/>
    </source>
</evidence>
<evidence type="ECO:0000256" key="1">
    <source>
        <dbReference type="ARBA" id="ARBA00004123"/>
    </source>
</evidence>
<dbReference type="PANTHER" id="PTHR12900:SF0">
    <property type="entry name" value="CHECKPOINT PROTEIN"/>
    <property type="match status" value="1"/>
</dbReference>
<organism evidence="5">
    <name type="scientific">Chlamydomonas euryale</name>
    <dbReference type="NCBI Taxonomy" id="1486919"/>
    <lineage>
        <taxon>Eukaryota</taxon>
        <taxon>Viridiplantae</taxon>
        <taxon>Chlorophyta</taxon>
        <taxon>core chlorophytes</taxon>
        <taxon>Chlorophyceae</taxon>
        <taxon>CS clade</taxon>
        <taxon>Chlamydomonadales</taxon>
        <taxon>Chlamydomonadaceae</taxon>
        <taxon>Chlamydomonas</taxon>
    </lineage>
</organism>
<dbReference type="GO" id="GO:0000724">
    <property type="term" value="P:double-strand break repair via homologous recombination"/>
    <property type="evidence" value="ECO:0007669"/>
    <property type="project" value="TreeGrafter"/>
</dbReference>
<dbReference type="InterPro" id="IPR007150">
    <property type="entry name" value="HUS1/Mec3"/>
</dbReference>
<comment type="similarity">
    <text evidence="2 4">Belongs to the HUS1 family.</text>
</comment>
<name>A0A7R9V7I2_9CHLO</name>
<comment type="subcellular location">
    <subcellularLocation>
        <location evidence="1">Nucleus</location>
    </subcellularLocation>
</comment>
<dbReference type="GO" id="GO:0035861">
    <property type="term" value="C:site of double-strand break"/>
    <property type="evidence" value="ECO:0007669"/>
    <property type="project" value="TreeGrafter"/>
</dbReference>
<dbReference type="GO" id="GO:0006289">
    <property type="term" value="P:nucleotide-excision repair"/>
    <property type="evidence" value="ECO:0007669"/>
    <property type="project" value="TreeGrafter"/>
</dbReference>
<dbReference type="PIRSF" id="PIRSF011312">
    <property type="entry name" value="Cell_cycle_HUS1"/>
    <property type="match status" value="1"/>
</dbReference>
<proteinExistence type="inferred from homology"/>